<evidence type="ECO:0000313" key="1">
    <source>
        <dbReference type="EMBL" id="PWS32195.1"/>
    </source>
</evidence>
<dbReference type="RefSeq" id="WP_109929642.1">
    <property type="nucleotide sequence ID" value="NZ_QGNY01000003.1"/>
</dbReference>
<dbReference type="OrthoDB" id="771660at2"/>
<evidence type="ECO:0000313" key="2">
    <source>
        <dbReference type="Proteomes" id="UP000245391"/>
    </source>
</evidence>
<gene>
    <name evidence="1" type="ORF">DF947_10525</name>
</gene>
<comment type="caution">
    <text evidence="1">The sequence shown here is derived from an EMBL/GenBank/DDBJ whole genome shotgun (WGS) entry which is preliminary data.</text>
</comment>
<protein>
    <submittedName>
        <fullName evidence="1">Uncharacterized protein</fullName>
    </submittedName>
</protein>
<dbReference type="AlphaFoldDB" id="A0A317F0A6"/>
<reference evidence="2" key="1">
    <citation type="submission" date="2018-05" db="EMBL/GenBank/DDBJ databases">
        <title>Pedobacter paludis sp. nov., isolated from wetland soil.</title>
        <authorList>
            <person name="Zhang Y."/>
        </authorList>
    </citation>
    <scope>NUCLEOTIDE SEQUENCE [LARGE SCALE GENOMIC DNA]</scope>
    <source>
        <strain evidence="2">R-8</strain>
    </source>
</reference>
<dbReference type="EMBL" id="QGNY01000003">
    <property type="protein sequence ID" value="PWS32195.1"/>
    <property type="molecule type" value="Genomic_DNA"/>
</dbReference>
<organism evidence="1 2">
    <name type="scientific">Pedobacter paludis</name>
    <dbReference type="NCBI Taxonomy" id="2203212"/>
    <lineage>
        <taxon>Bacteria</taxon>
        <taxon>Pseudomonadati</taxon>
        <taxon>Bacteroidota</taxon>
        <taxon>Sphingobacteriia</taxon>
        <taxon>Sphingobacteriales</taxon>
        <taxon>Sphingobacteriaceae</taxon>
        <taxon>Pedobacter</taxon>
    </lineage>
</organism>
<keyword evidence="2" id="KW-1185">Reference proteome</keyword>
<accession>A0A317F0A6</accession>
<dbReference type="Proteomes" id="UP000245391">
    <property type="component" value="Unassembled WGS sequence"/>
</dbReference>
<sequence length="225" mass="26172">MEEMQMKDQILIGLTIFEADYGQKKWVSETDTKNVIPFSAFQSEGAGNAAINYDKHREQLITSDNHKPDFNRYNIPEILMERPFANDEKLIAKLNAQGAQNDFLVIDKDFRNRYYMGLLPEVLLGNDRWTVDGYMGQLRLVKEPWKTLDVEELFRGESDNYQLIYDSKRHRDVTREMETALAMPCTWRHISIPNIYEMDPLGACRRTPSFLCNRVRGETASSCCL</sequence>
<name>A0A317F0A6_9SPHI</name>
<proteinExistence type="predicted"/>